<evidence type="ECO:0000256" key="8">
    <source>
        <dbReference type="SAM" id="Phobius"/>
    </source>
</evidence>
<dbReference type="NCBIfam" id="TIGR00912">
    <property type="entry name" value="2A0309"/>
    <property type="match status" value="1"/>
</dbReference>
<evidence type="ECO:0000256" key="5">
    <source>
        <dbReference type="ARBA" id="ARBA00022692"/>
    </source>
</evidence>
<gene>
    <name evidence="9" type="ORF">BEP19_15215</name>
</gene>
<evidence type="ECO:0000256" key="4">
    <source>
        <dbReference type="ARBA" id="ARBA00022544"/>
    </source>
</evidence>
<feature type="transmembrane region" description="Helical" evidence="8">
    <location>
        <begin position="195"/>
        <end position="212"/>
    </location>
</feature>
<organism evidence="9 10">
    <name type="scientific">Ammoniphilus oxalaticus</name>
    <dbReference type="NCBI Taxonomy" id="66863"/>
    <lineage>
        <taxon>Bacteria</taxon>
        <taxon>Bacillati</taxon>
        <taxon>Bacillota</taxon>
        <taxon>Bacilli</taxon>
        <taxon>Bacillales</taxon>
        <taxon>Paenibacillaceae</taxon>
        <taxon>Aneurinibacillus group</taxon>
        <taxon>Ammoniphilus</taxon>
    </lineage>
</organism>
<dbReference type="RefSeq" id="WP_120191095.1">
    <property type="nucleotide sequence ID" value="NZ_MCHY01000013.1"/>
</dbReference>
<reference evidence="9 10" key="1">
    <citation type="submission" date="2016-08" db="EMBL/GenBank/DDBJ databases">
        <title>Novel Firmicute Genomes.</title>
        <authorList>
            <person name="Poppleton D.I."/>
            <person name="Gribaldo S."/>
        </authorList>
    </citation>
    <scope>NUCLEOTIDE SEQUENCE [LARGE SCALE GENOMIC DNA]</scope>
    <source>
        <strain evidence="9 10">RAOx-1</strain>
    </source>
</reference>
<feature type="transmembrane region" description="Helical" evidence="8">
    <location>
        <begin position="224"/>
        <end position="245"/>
    </location>
</feature>
<dbReference type="InterPro" id="IPR004761">
    <property type="entry name" value="Spore_GerAB"/>
</dbReference>
<feature type="transmembrane region" description="Helical" evidence="8">
    <location>
        <begin position="47"/>
        <end position="68"/>
    </location>
</feature>
<dbReference type="Pfam" id="PF03845">
    <property type="entry name" value="Spore_permease"/>
    <property type="match status" value="1"/>
</dbReference>
<comment type="caution">
    <text evidence="9">The sequence shown here is derived from an EMBL/GenBank/DDBJ whole genome shotgun (WGS) entry which is preliminary data.</text>
</comment>
<proteinExistence type="inferred from homology"/>
<feature type="transmembrane region" description="Helical" evidence="8">
    <location>
        <begin position="153"/>
        <end position="172"/>
    </location>
</feature>
<keyword evidence="3" id="KW-0813">Transport</keyword>
<dbReference type="PANTHER" id="PTHR34975">
    <property type="entry name" value="SPORE GERMINATION PROTEIN A2"/>
    <property type="match status" value="1"/>
</dbReference>
<dbReference type="GO" id="GO:0009847">
    <property type="term" value="P:spore germination"/>
    <property type="evidence" value="ECO:0007669"/>
    <property type="project" value="InterPro"/>
</dbReference>
<name>A0A419SD52_9BACL</name>
<sequence length="368" mass="40928">MKSFDYGDKMIGSKEMAVAVASMILGGGIITLPRVLAGKTFGADGWLSILIAGIFVCLFTHIAVKLAIRFPHQSFFQYTSSIVSKPIAYALVFVFGVYAMSIVAFEIRLMGNIAKLYLFSRTPTEVLTLSFLLVIAYAVAGTRAAIFRLNLMFFPIVMIVAAVVVVMNLGAFDFKNLFPIFTTDWKGLYSGVKETAYKMLGFEIVLFYIMYMTRPQQAYKASRIGVGLVVMLYILIYITCIGVFANEVTQTIVYPAVELARQVEVPGEFFERFESIFFTVWIMTIFNTSAMAYDIALISVRSMFKQGGKLVYLSFMSPIIYLMAMYPPTHVDVIRYGRYISYTGLTLGAALPALLLLIAVLRGVKGDG</sequence>
<evidence type="ECO:0000313" key="10">
    <source>
        <dbReference type="Proteomes" id="UP000284219"/>
    </source>
</evidence>
<evidence type="ECO:0000256" key="7">
    <source>
        <dbReference type="ARBA" id="ARBA00023136"/>
    </source>
</evidence>
<comment type="subcellular location">
    <subcellularLocation>
        <location evidence="1">Membrane</location>
        <topology evidence="1">Multi-pass membrane protein</topology>
    </subcellularLocation>
</comment>
<feature type="transmembrane region" description="Helical" evidence="8">
    <location>
        <begin position="276"/>
        <end position="298"/>
    </location>
</feature>
<evidence type="ECO:0000256" key="3">
    <source>
        <dbReference type="ARBA" id="ARBA00022448"/>
    </source>
</evidence>
<protein>
    <submittedName>
        <fullName evidence="9">Spore gernimation protein</fullName>
    </submittedName>
</protein>
<feature type="transmembrane region" description="Helical" evidence="8">
    <location>
        <begin position="310"/>
        <end position="327"/>
    </location>
</feature>
<dbReference type="EMBL" id="MCHY01000013">
    <property type="protein sequence ID" value="RKD21028.1"/>
    <property type="molecule type" value="Genomic_DNA"/>
</dbReference>
<dbReference type="AlphaFoldDB" id="A0A419SD52"/>
<keyword evidence="5 8" id="KW-0812">Transmembrane</keyword>
<accession>A0A419SD52</accession>
<feature type="transmembrane region" description="Helical" evidence="8">
    <location>
        <begin position="88"/>
        <end position="107"/>
    </location>
</feature>
<evidence type="ECO:0000256" key="1">
    <source>
        <dbReference type="ARBA" id="ARBA00004141"/>
    </source>
</evidence>
<evidence type="ECO:0000256" key="2">
    <source>
        <dbReference type="ARBA" id="ARBA00007998"/>
    </source>
</evidence>
<dbReference type="OrthoDB" id="2716906at2"/>
<keyword evidence="6 8" id="KW-1133">Transmembrane helix</keyword>
<keyword evidence="4" id="KW-0309">Germination</keyword>
<keyword evidence="10" id="KW-1185">Reference proteome</keyword>
<feature type="transmembrane region" description="Helical" evidence="8">
    <location>
        <begin position="127"/>
        <end position="146"/>
    </location>
</feature>
<feature type="transmembrane region" description="Helical" evidence="8">
    <location>
        <begin position="339"/>
        <end position="361"/>
    </location>
</feature>
<dbReference type="Proteomes" id="UP000284219">
    <property type="component" value="Unassembled WGS sequence"/>
</dbReference>
<evidence type="ECO:0000256" key="6">
    <source>
        <dbReference type="ARBA" id="ARBA00022989"/>
    </source>
</evidence>
<comment type="similarity">
    <text evidence="2">Belongs to the amino acid-polyamine-organocation (APC) superfamily. Spore germination protein (SGP) (TC 2.A.3.9) family.</text>
</comment>
<dbReference type="GO" id="GO:0016020">
    <property type="term" value="C:membrane"/>
    <property type="evidence" value="ECO:0007669"/>
    <property type="project" value="UniProtKB-SubCell"/>
</dbReference>
<keyword evidence="7 8" id="KW-0472">Membrane</keyword>
<evidence type="ECO:0000313" key="9">
    <source>
        <dbReference type="EMBL" id="RKD21028.1"/>
    </source>
</evidence>
<dbReference type="PANTHER" id="PTHR34975:SF2">
    <property type="entry name" value="SPORE GERMINATION PROTEIN A2"/>
    <property type="match status" value="1"/>
</dbReference>